<gene>
    <name evidence="6" type="ORF">DESPIG_02193</name>
</gene>
<dbReference type="GO" id="GO:0016829">
    <property type="term" value="F:lyase activity"/>
    <property type="evidence" value="ECO:0007669"/>
    <property type="project" value="UniProtKB-KW"/>
</dbReference>
<accession>B6WVS5</accession>
<feature type="modified residue" description="Glycine radical" evidence="3">
    <location>
        <position position="792"/>
    </location>
</feature>
<dbReference type="OrthoDB" id="9803969at2"/>
<organism evidence="6 7">
    <name type="scientific">Desulfovibrio piger ATCC 29098</name>
    <dbReference type="NCBI Taxonomy" id="411464"/>
    <lineage>
        <taxon>Bacteria</taxon>
        <taxon>Pseudomonadati</taxon>
        <taxon>Thermodesulfobacteriota</taxon>
        <taxon>Desulfovibrionia</taxon>
        <taxon>Desulfovibrionales</taxon>
        <taxon>Desulfovibrionaceae</taxon>
        <taxon>Desulfovibrio</taxon>
    </lineage>
</organism>
<dbReference type="PROSITE" id="PS51554">
    <property type="entry name" value="PFL"/>
    <property type="match status" value="1"/>
</dbReference>
<dbReference type="Pfam" id="PF01228">
    <property type="entry name" value="Gly_radical"/>
    <property type="match status" value="1"/>
</dbReference>
<evidence type="ECO:0000256" key="3">
    <source>
        <dbReference type="PROSITE-ProRule" id="PRU00493"/>
    </source>
</evidence>
<dbReference type="HOGENOM" id="CLU_009096_0_1_7"/>
<sequence length="815" mass="90906">MFIPQRTEASIAAEKAGHGTYAVDWATADDRIRLCKGIVTDTNQQMDPERLSVLKAVYEENLGEEPVLIRAKLLERLLLTKKLFLDENPVVGTLTSIRCGLYAYPEWSCDWIKDEMDMAKICSLGEIVIPDDTKELMMGVYKQWKGHTVRDTADANYKSLYGVDPRPYINSGMLYDVMNVSLGSGCANYNMILTKGARGVLADVERSMAALKHESGDYRKLAFLQGIKIVLEAFIKWAHRYADLCEETAAAETDPKKKAELLETAAICRWVPENPARNFREAIQSYWFAHLLVEIEQMGCANSPGRFGQFMYPFYKKDIEEGRITRDEANKLTCFLFIRHTELGTYSGMAHQKALSGHTGQTIGLGGLTPDGKDASNDYEMVIMEVQARMQNIQPTLALWYTPMMDQAYLMKAVDVVRTGCGQPQFMNTAIGVARNLLHFGPDGVTIEEARNVANFGCVASGVAEAGSYIAGEDAICAAKFVELALYDGWDPTTKKQLGPKTGEANDFTTYEELYEAVRRQIKAGMLVQRRHSNLSTAAHEKIVPSIFRSALHDGCIETGMTEEAGGHKYPQGMAILSTVVDAGNALHAIKELVFDKKLFTIARLREALEANWVGYEDMQKMCLDVPKYGNDDPESDAYVQRLFDDFKDIYTECGPNYFGKNCYLDAYSLSFHNLYGSIMNAFPNGRKKGVAFTDGSVSAMPGTDTEGPTALIKSAAQAVDTTWYVSNHFNMKFLPSALEGARGARNLIDLIKTYFDWGGSHIQFNCVSRETLVDAKEHPQNHKELVVRVAGFSAYFTRLDGGVQDEIIKRTEYK</sequence>
<dbReference type="AlphaFoldDB" id="B6WVS5"/>
<dbReference type="Gene3D" id="3.20.70.20">
    <property type="match status" value="1"/>
</dbReference>
<protein>
    <submittedName>
        <fullName evidence="6">Putative formate C-acetyltransferase</fullName>
    </submittedName>
</protein>
<dbReference type="GO" id="GO:0005829">
    <property type="term" value="C:cytosol"/>
    <property type="evidence" value="ECO:0007669"/>
    <property type="project" value="TreeGrafter"/>
</dbReference>
<feature type="domain" description="Glycine radical" evidence="4">
    <location>
        <begin position="696"/>
        <end position="815"/>
    </location>
</feature>
<feature type="domain" description="PFL" evidence="5">
    <location>
        <begin position="30"/>
        <end position="688"/>
    </location>
</feature>
<dbReference type="PANTHER" id="PTHR43641:SF2">
    <property type="entry name" value="DEHYDRATASE YBIW-RELATED"/>
    <property type="match status" value="1"/>
</dbReference>
<dbReference type="InterPro" id="IPR001150">
    <property type="entry name" value="Gly_radical"/>
</dbReference>
<dbReference type="SUPFAM" id="SSF51998">
    <property type="entry name" value="PFL-like glycyl radical enzymes"/>
    <property type="match status" value="1"/>
</dbReference>
<dbReference type="RefSeq" id="WP_006007625.1">
    <property type="nucleotide sequence ID" value="NZ_DS996359.1"/>
</dbReference>
<dbReference type="Pfam" id="PF02901">
    <property type="entry name" value="PFL-like"/>
    <property type="match status" value="1"/>
</dbReference>
<evidence type="ECO:0000259" key="5">
    <source>
        <dbReference type="PROSITE" id="PS51554"/>
    </source>
</evidence>
<dbReference type="Proteomes" id="UP000003676">
    <property type="component" value="Unassembled WGS sequence"/>
</dbReference>
<name>B6WVS5_9BACT</name>
<dbReference type="eggNOG" id="COG1882">
    <property type="taxonomic scope" value="Bacteria"/>
</dbReference>
<dbReference type="PROSITE" id="PS51149">
    <property type="entry name" value="GLY_RADICAL_2"/>
    <property type="match status" value="1"/>
</dbReference>
<evidence type="ECO:0000259" key="4">
    <source>
        <dbReference type="PROSITE" id="PS51149"/>
    </source>
</evidence>
<evidence type="ECO:0000313" key="6">
    <source>
        <dbReference type="EMBL" id="EEB32981.1"/>
    </source>
</evidence>
<keyword evidence="2" id="KW-0456">Lyase</keyword>
<reference evidence="6 7" key="1">
    <citation type="submission" date="2008-10" db="EMBL/GenBank/DDBJ databases">
        <title>Draft genome sequence of Desulvovibrio piger (ATCC 29098).</title>
        <authorList>
            <person name="Sudarsanam P."/>
            <person name="Ley R."/>
            <person name="Guruge J."/>
            <person name="Turnbaugh P.J."/>
            <person name="Mahowald M."/>
            <person name="Liep D."/>
            <person name="Gordon J."/>
        </authorList>
    </citation>
    <scope>NUCLEOTIDE SEQUENCE [LARGE SCALE GENOMIC DNA]</scope>
    <source>
        <strain evidence="6 7">ATCC 29098</strain>
    </source>
</reference>
<dbReference type="InterPro" id="IPR004184">
    <property type="entry name" value="PFL_dom"/>
</dbReference>
<dbReference type="GO" id="GO:0016740">
    <property type="term" value="F:transferase activity"/>
    <property type="evidence" value="ECO:0007669"/>
    <property type="project" value="UniProtKB-KW"/>
</dbReference>
<evidence type="ECO:0000256" key="2">
    <source>
        <dbReference type="ARBA" id="ARBA00023239"/>
    </source>
</evidence>
<dbReference type="InterPro" id="IPR051215">
    <property type="entry name" value="GRE"/>
</dbReference>
<proteinExistence type="predicted"/>
<dbReference type="PANTHER" id="PTHR43641">
    <property type="entry name" value="FORMATE ACETYLTRANSFERASE 3-RELATED"/>
    <property type="match status" value="1"/>
</dbReference>
<evidence type="ECO:0000313" key="7">
    <source>
        <dbReference type="Proteomes" id="UP000003676"/>
    </source>
</evidence>
<evidence type="ECO:0000256" key="1">
    <source>
        <dbReference type="ARBA" id="ARBA00022818"/>
    </source>
</evidence>
<dbReference type="EMBL" id="ABXU01000065">
    <property type="protein sequence ID" value="EEB32981.1"/>
    <property type="molecule type" value="Genomic_DNA"/>
</dbReference>
<reference evidence="6 7" key="2">
    <citation type="submission" date="2008-10" db="EMBL/GenBank/DDBJ databases">
        <authorList>
            <person name="Fulton L."/>
            <person name="Clifton S."/>
            <person name="Fulton B."/>
            <person name="Xu J."/>
            <person name="Minx P."/>
            <person name="Pepin K.H."/>
            <person name="Johnson M."/>
            <person name="Bhonagiri V."/>
            <person name="Nash W.E."/>
            <person name="Mardis E.R."/>
            <person name="Wilson R.K."/>
        </authorList>
    </citation>
    <scope>NUCLEOTIDE SEQUENCE [LARGE SCALE GENOMIC DNA]</scope>
    <source>
        <strain evidence="6 7">ATCC 29098</strain>
    </source>
</reference>
<keyword evidence="6" id="KW-0808">Transferase</keyword>
<comment type="caution">
    <text evidence="6">The sequence shown here is derived from an EMBL/GenBank/DDBJ whole genome shotgun (WGS) entry which is preliminary data.</text>
</comment>
<keyword evidence="1 3" id="KW-0556">Organic radical</keyword>